<evidence type="ECO:0000313" key="10">
    <source>
        <dbReference type="EMBL" id="CAE0679727.1"/>
    </source>
</evidence>
<dbReference type="PANTHER" id="PTHR44329">
    <property type="entry name" value="SERINE/THREONINE-PROTEIN KINASE TNNI3K-RELATED"/>
    <property type="match status" value="1"/>
</dbReference>
<dbReference type="CDD" id="cd13999">
    <property type="entry name" value="STKc_MAP3K-like"/>
    <property type="match status" value="1"/>
</dbReference>
<dbReference type="InterPro" id="IPR011009">
    <property type="entry name" value="Kinase-like_dom_sf"/>
</dbReference>
<dbReference type="PROSITE" id="PS00107">
    <property type="entry name" value="PROTEIN_KINASE_ATP"/>
    <property type="match status" value="1"/>
</dbReference>
<name>A0A6V3T2H0_9EUKA</name>
<dbReference type="InterPro" id="IPR017441">
    <property type="entry name" value="Protein_kinase_ATP_BS"/>
</dbReference>
<dbReference type="SMART" id="SM00220">
    <property type="entry name" value="S_TKc"/>
    <property type="match status" value="1"/>
</dbReference>
<dbReference type="Pfam" id="PF07714">
    <property type="entry name" value="PK_Tyr_Ser-Thr"/>
    <property type="match status" value="1"/>
</dbReference>
<dbReference type="InterPro" id="IPR051681">
    <property type="entry name" value="Ser/Thr_Kinases-Pseudokinases"/>
</dbReference>
<dbReference type="InterPro" id="IPR008271">
    <property type="entry name" value="Ser/Thr_kinase_AS"/>
</dbReference>
<sequence length="413" mass="46283">MAAESMPADRRLAEKAEAHVMNVERKGGKHSSIEEEEERLFEDVIPASALEVGTVIGEGAFGSVHVGELYGQPVALKRFKISDDNRKEDIMNEVRVMRTLRHPNVVEYLGVAVFQGALAIVSEFMEGGTLDDFVRAHTKTGKKIRMRRVLKILKDITRGLSWLHLRGIIHRDLKPTNILLDEDKRKCKIADFGLAHVKTTKKNTGHYGMCGTMCYAAPEVLDKKDYGVSADMFSFAMVATEVIDGEYPLSLEMIPTNDFTSAIVRGARPEVPKRAPPKLQKLLQDCWNTREQERPTAIKVFKALMQIGIEVEQKALEDPLEHLQDVMDDLPKKAIETFERMQEQINTLKTELKQEREKVIKAQAEAQTFEAELKVLKAIGAVIDQDSGLPQYVSNPTQSNFSGGILRRASTGL</sequence>
<dbReference type="Gene3D" id="3.30.200.20">
    <property type="entry name" value="Phosphorylase Kinase, domain 1"/>
    <property type="match status" value="1"/>
</dbReference>
<evidence type="ECO:0000256" key="4">
    <source>
        <dbReference type="ARBA" id="ARBA00022777"/>
    </source>
</evidence>
<keyword evidence="8" id="KW-0175">Coiled coil</keyword>
<keyword evidence="5 6" id="KW-0067">ATP-binding</keyword>
<dbReference type="Gene3D" id="1.10.510.10">
    <property type="entry name" value="Transferase(Phosphotransferase) domain 1"/>
    <property type="match status" value="1"/>
</dbReference>
<comment type="similarity">
    <text evidence="7">Belongs to the protein kinase superfamily.</text>
</comment>
<keyword evidence="4" id="KW-0418">Kinase</keyword>
<organism evidence="10">
    <name type="scientific">Lotharella globosa</name>
    <dbReference type="NCBI Taxonomy" id="91324"/>
    <lineage>
        <taxon>Eukaryota</taxon>
        <taxon>Sar</taxon>
        <taxon>Rhizaria</taxon>
        <taxon>Cercozoa</taxon>
        <taxon>Chlorarachniophyceae</taxon>
        <taxon>Lotharella</taxon>
    </lineage>
</organism>
<evidence type="ECO:0000256" key="7">
    <source>
        <dbReference type="RuleBase" id="RU000304"/>
    </source>
</evidence>
<gene>
    <name evidence="10" type="ORF">LGLO00237_LOCUS31512</name>
</gene>
<evidence type="ECO:0000259" key="9">
    <source>
        <dbReference type="PROSITE" id="PS50011"/>
    </source>
</evidence>
<dbReference type="PROSITE" id="PS00108">
    <property type="entry name" value="PROTEIN_KINASE_ST"/>
    <property type="match status" value="1"/>
</dbReference>
<dbReference type="EMBL" id="HBIV01044937">
    <property type="protein sequence ID" value="CAE0679727.1"/>
    <property type="molecule type" value="Transcribed_RNA"/>
</dbReference>
<dbReference type="PRINTS" id="PR00109">
    <property type="entry name" value="TYRKINASE"/>
</dbReference>
<dbReference type="GO" id="GO:0004674">
    <property type="term" value="F:protein serine/threonine kinase activity"/>
    <property type="evidence" value="ECO:0007669"/>
    <property type="project" value="UniProtKB-KW"/>
</dbReference>
<feature type="coiled-coil region" evidence="8">
    <location>
        <begin position="335"/>
        <end position="379"/>
    </location>
</feature>
<dbReference type="InterPro" id="IPR001245">
    <property type="entry name" value="Ser-Thr/Tyr_kinase_cat_dom"/>
</dbReference>
<protein>
    <recommendedName>
        <fullName evidence="9">Protein kinase domain-containing protein</fullName>
    </recommendedName>
</protein>
<evidence type="ECO:0000256" key="1">
    <source>
        <dbReference type="ARBA" id="ARBA00022527"/>
    </source>
</evidence>
<accession>A0A6V3T2H0</accession>
<dbReference type="GO" id="GO:0005524">
    <property type="term" value="F:ATP binding"/>
    <property type="evidence" value="ECO:0007669"/>
    <property type="project" value="UniProtKB-UniRule"/>
</dbReference>
<evidence type="ECO:0000256" key="5">
    <source>
        <dbReference type="ARBA" id="ARBA00022840"/>
    </source>
</evidence>
<dbReference type="InterPro" id="IPR000719">
    <property type="entry name" value="Prot_kinase_dom"/>
</dbReference>
<reference evidence="10" key="1">
    <citation type="submission" date="2021-01" db="EMBL/GenBank/DDBJ databases">
        <authorList>
            <person name="Corre E."/>
            <person name="Pelletier E."/>
            <person name="Niang G."/>
            <person name="Scheremetjew M."/>
            <person name="Finn R."/>
            <person name="Kale V."/>
            <person name="Holt S."/>
            <person name="Cochrane G."/>
            <person name="Meng A."/>
            <person name="Brown T."/>
            <person name="Cohen L."/>
        </authorList>
    </citation>
    <scope>NUCLEOTIDE SEQUENCE</scope>
    <source>
        <strain evidence="10">CCCM811</strain>
    </source>
</reference>
<feature type="binding site" evidence="6">
    <location>
        <position position="77"/>
    </location>
    <ligand>
        <name>ATP</name>
        <dbReference type="ChEBI" id="CHEBI:30616"/>
    </ligand>
</feature>
<evidence type="ECO:0000256" key="3">
    <source>
        <dbReference type="ARBA" id="ARBA00022741"/>
    </source>
</evidence>
<keyword evidence="2" id="KW-0808">Transferase</keyword>
<proteinExistence type="inferred from homology"/>
<keyword evidence="1 7" id="KW-0723">Serine/threonine-protein kinase</keyword>
<evidence type="ECO:0000256" key="6">
    <source>
        <dbReference type="PROSITE-ProRule" id="PRU10141"/>
    </source>
</evidence>
<dbReference type="SUPFAM" id="SSF56112">
    <property type="entry name" value="Protein kinase-like (PK-like)"/>
    <property type="match status" value="1"/>
</dbReference>
<dbReference type="PROSITE" id="PS50011">
    <property type="entry name" value="PROTEIN_KINASE_DOM"/>
    <property type="match status" value="1"/>
</dbReference>
<dbReference type="AlphaFoldDB" id="A0A6V3T2H0"/>
<evidence type="ECO:0000256" key="8">
    <source>
        <dbReference type="SAM" id="Coils"/>
    </source>
</evidence>
<evidence type="ECO:0000256" key="2">
    <source>
        <dbReference type="ARBA" id="ARBA00022679"/>
    </source>
</evidence>
<keyword evidence="3 6" id="KW-0547">Nucleotide-binding</keyword>
<dbReference type="PANTHER" id="PTHR44329:SF288">
    <property type="entry name" value="MITOGEN-ACTIVATED PROTEIN KINASE KINASE KINASE 20"/>
    <property type="match status" value="1"/>
</dbReference>
<feature type="domain" description="Protein kinase" evidence="9">
    <location>
        <begin position="50"/>
        <end position="309"/>
    </location>
</feature>